<keyword evidence="5" id="KW-1185">Reference proteome</keyword>
<feature type="domain" description="STAS" evidence="3">
    <location>
        <begin position="2"/>
        <end position="111"/>
    </location>
</feature>
<evidence type="ECO:0000259" key="3">
    <source>
        <dbReference type="PROSITE" id="PS50801"/>
    </source>
</evidence>
<dbReference type="eggNOG" id="COG1366">
    <property type="taxonomic scope" value="Bacteria"/>
</dbReference>
<accession>N0E3X0</accession>
<dbReference type="Proteomes" id="UP000013167">
    <property type="component" value="Unassembled WGS sequence"/>
</dbReference>
<dbReference type="PROSITE" id="PS50801">
    <property type="entry name" value="STAS"/>
    <property type="match status" value="1"/>
</dbReference>
<dbReference type="GO" id="GO:0043856">
    <property type="term" value="F:anti-sigma factor antagonist activity"/>
    <property type="evidence" value="ECO:0007669"/>
    <property type="project" value="InterPro"/>
</dbReference>
<evidence type="ECO:0000256" key="1">
    <source>
        <dbReference type="ARBA" id="ARBA00009013"/>
    </source>
</evidence>
<name>N0E3X0_9MICO</name>
<dbReference type="OrthoDB" id="9793697at2"/>
<dbReference type="RefSeq" id="WP_010850299.1">
    <property type="nucleotide sequence ID" value="NZ_HF570956.1"/>
</dbReference>
<dbReference type="EMBL" id="CAIZ01000128">
    <property type="protein sequence ID" value="CCH70450.1"/>
    <property type="molecule type" value="Genomic_DNA"/>
</dbReference>
<dbReference type="CDD" id="cd07043">
    <property type="entry name" value="STAS_anti-anti-sigma_factors"/>
    <property type="match status" value="1"/>
</dbReference>
<gene>
    <name evidence="4" type="primary">rsbV</name>
    <name evidence="4" type="ORF">BN10_580015</name>
</gene>
<sequence length="118" mass="12717">MELQVAEAPEGVVVVDVAGSVDVYTAAELRSGLDGQIQRGRIRLIVDLDDVDFLDSTGLGVLVARLKVVRSQNGWLKLVCTSEKVLRVFRITGLDKVFAIHATVDDALGIVEQQVEGA</sequence>
<organism evidence="4 5">
    <name type="scientific">Phycicoccus elongatus Lp2</name>
    <dbReference type="NCBI Taxonomy" id="1193181"/>
    <lineage>
        <taxon>Bacteria</taxon>
        <taxon>Bacillati</taxon>
        <taxon>Actinomycetota</taxon>
        <taxon>Actinomycetes</taxon>
        <taxon>Micrococcales</taxon>
        <taxon>Intrasporangiaceae</taxon>
        <taxon>Phycicoccus</taxon>
    </lineage>
</organism>
<dbReference type="HOGENOM" id="CLU_115403_3_3_11"/>
<dbReference type="AlphaFoldDB" id="N0E3X0"/>
<dbReference type="Pfam" id="PF01740">
    <property type="entry name" value="STAS"/>
    <property type="match status" value="1"/>
</dbReference>
<dbReference type="Gene3D" id="3.30.750.24">
    <property type="entry name" value="STAS domain"/>
    <property type="match status" value="1"/>
</dbReference>
<dbReference type="NCBIfam" id="TIGR00377">
    <property type="entry name" value="ant_ant_sig"/>
    <property type="match status" value="1"/>
</dbReference>
<evidence type="ECO:0000256" key="2">
    <source>
        <dbReference type="RuleBase" id="RU003749"/>
    </source>
</evidence>
<reference evidence="4 5" key="1">
    <citation type="journal article" date="2013" name="ISME J.">
        <title>A metabolic model for members of the genus Tetrasphaera involved in enhanced biological phosphorus removal.</title>
        <authorList>
            <person name="Kristiansen R."/>
            <person name="Nguyen H.T.T."/>
            <person name="Saunders A.M."/>
            <person name="Nielsen J.L."/>
            <person name="Wimmer R."/>
            <person name="Le V.Q."/>
            <person name="McIlroy S.J."/>
            <person name="Petrovski S."/>
            <person name="Seviour R.J."/>
            <person name="Calteau A."/>
            <person name="Nielsen K.L."/>
            <person name="Nielsen P.H."/>
        </authorList>
    </citation>
    <scope>NUCLEOTIDE SEQUENCE [LARGE SCALE GENOMIC DNA]</scope>
    <source>
        <strain evidence="4 5">Lp2</strain>
    </source>
</reference>
<dbReference type="STRING" id="1193181.BN10_580015"/>
<comment type="similarity">
    <text evidence="1 2">Belongs to the anti-sigma-factor antagonist family.</text>
</comment>
<dbReference type="SUPFAM" id="SSF52091">
    <property type="entry name" value="SpoIIaa-like"/>
    <property type="match status" value="1"/>
</dbReference>
<comment type="caution">
    <text evidence="4">The sequence shown here is derived from an EMBL/GenBank/DDBJ whole genome shotgun (WGS) entry which is preliminary data.</text>
</comment>
<dbReference type="InterPro" id="IPR036513">
    <property type="entry name" value="STAS_dom_sf"/>
</dbReference>
<dbReference type="PANTHER" id="PTHR33495">
    <property type="entry name" value="ANTI-SIGMA FACTOR ANTAGONIST TM_1081-RELATED-RELATED"/>
    <property type="match status" value="1"/>
</dbReference>
<dbReference type="InterPro" id="IPR003658">
    <property type="entry name" value="Anti-sigma_ant"/>
</dbReference>
<protein>
    <recommendedName>
        <fullName evidence="2">Anti-sigma factor antagonist</fullName>
    </recommendedName>
</protein>
<dbReference type="InterPro" id="IPR002645">
    <property type="entry name" value="STAS_dom"/>
</dbReference>
<proteinExistence type="inferred from homology"/>
<evidence type="ECO:0000313" key="5">
    <source>
        <dbReference type="Proteomes" id="UP000013167"/>
    </source>
</evidence>
<evidence type="ECO:0000313" key="4">
    <source>
        <dbReference type="EMBL" id="CCH70450.1"/>
    </source>
</evidence>
<dbReference type="PANTHER" id="PTHR33495:SF2">
    <property type="entry name" value="ANTI-SIGMA FACTOR ANTAGONIST TM_1081-RELATED"/>
    <property type="match status" value="1"/>
</dbReference>